<organism evidence="7 8">
    <name type="scientific">Chitinophaga tropicalis</name>
    <dbReference type="NCBI Taxonomy" id="2683588"/>
    <lineage>
        <taxon>Bacteria</taxon>
        <taxon>Pseudomonadati</taxon>
        <taxon>Bacteroidota</taxon>
        <taxon>Chitinophagia</taxon>
        <taxon>Chitinophagales</taxon>
        <taxon>Chitinophagaceae</taxon>
        <taxon>Chitinophaga</taxon>
    </lineage>
</organism>
<dbReference type="PROSITE" id="PS50045">
    <property type="entry name" value="SIGMA54_INTERACT_4"/>
    <property type="match status" value="1"/>
</dbReference>
<keyword evidence="4" id="KW-0238">DNA-binding</keyword>
<dbReference type="InterPro" id="IPR025944">
    <property type="entry name" value="Sigma_54_int_dom_CS"/>
</dbReference>
<dbReference type="GO" id="GO:0006355">
    <property type="term" value="P:regulation of DNA-templated transcription"/>
    <property type="evidence" value="ECO:0007669"/>
    <property type="project" value="InterPro"/>
</dbReference>
<evidence type="ECO:0000256" key="2">
    <source>
        <dbReference type="ARBA" id="ARBA00022840"/>
    </source>
</evidence>
<dbReference type="SUPFAM" id="SSF55781">
    <property type="entry name" value="GAF domain-like"/>
    <property type="match status" value="3"/>
</dbReference>
<evidence type="ECO:0000259" key="6">
    <source>
        <dbReference type="PROSITE" id="PS50045"/>
    </source>
</evidence>
<reference evidence="7 8" key="1">
    <citation type="submission" date="2019-12" db="EMBL/GenBank/DDBJ databases">
        <title>Chitinophaga sp. strain ysch24 (GDMCC 1.1355), whole genome shotgun sequence.</title>
        <authorList>
            <person name="Zhang X."/>
        </authorList>
    </citation>
    <scope>NUCLEOTIDE SEQUENCE [LARGE SCALE GENOMIC DNA]</scope>
    <source>
        <strain evidence="8">ysch24</strain>
    </source>
</reference>
<evidence type="ECO:0000313" key="8">
    <source>
        <dbReference type="Proteomes" id="UP000461730"/>
    </source>
</evidence>
<comment type="caution">
    <text evidence="7">The sequence shown here is derived from an EMBL/GenBank/DDBJ whole genome shotgun (WGS) entry which is preliminary data.</text>
</comment>
<dbReference type="SUPFAM" id="SSF46689">
    <property type="entry name" value="Homeodomain-like"/>
    <property type="match status" value="1"/>
</dbReference>
<protein>
    <submittedName>
        <fullName evidence="7">GAF domain-containing protein</fullName>
    </submittedName>
</protein>
<dbReference type="PROSITE" id="PS00675">
    <property type="entry name" value="SIGMA54_INTERACT_1"/>
    <property type="match status" value="1"/>
</dbReference>
<dbReference type="InterPro" id="IPR003018">
    <property type="entry name" value="GAF"/>
</dbReference>
<dbReference type="RefSeq" id="WP_157306872.1">
    <property type="nucleotide sequence ID" value="NZ_WRXN01000005.1"/>
</dbReference>
<dbReference type="PROSITE" id="PS00688">
    <property type="entry name" value="SIGMA54_INTERACT_3"/>
    <property type="match status" value="1"/>
</dbReference>
<dbReference type="Pfam" id="PF25601">
    <property type="entry name" value="AAA_lid_14"/>
    <property type="match status" value="1"/>
</dbReference>
<dbReference type="PANTHER" id="PTHR32071:SF57">
    <property type="entry name" value="C4-DICARBOXYLATE TRANSPORT TRANSCRIPTIONAL REGULATORY PROTEIN DCTD"/>
    <property type="match status" value="1"/>
</dbReference>
<dbReference type="InterPro" id="IPR025662">
    <property type="entry name" value="Sigma_54_int_dom_ATP-bd_1"/>
</dbReference>
<dbReference type="SUPFAM" id="SSF52540">
    <property type="entry name" value="P-loop containing nucleoside triphosphate hydrolases"/>
    <property type="match status" value="1"/>
</dbReference>
<evidence type="ECO:0000256" key="4">
    <source>
        <dbReference type="ARBA" id="ARBA00023125"/>
    </source>
</evidence>
<proteinExistence type="predicted"/>
<dbReference type="InterPro" id="IPR002078">
    <property type="entry name" value="Sigma_54_int"/>
</dbReference>
<dbReference type="SMART" id="SM00382">
    <property type="entry name" value="AAA"/>
    <property type="match status" value="1"/>
</dbReference>
<evidence type="ECO:0000256" key="5">
    <source>
        <dbReference type="ARBA" id="ARBA00023163"/>
    </source>
</evidence>
<dbReference type="CDD" id="cd00009">
    <property type="entry name" value="AAA"/>
    <property type="match status" value="1"/>
</dbReference>
<gene>
    <name evidence="7" type="ORF">GO493_14240</name>
</gene>
<dbReference type="InterPro" id="IPR009057">
    <property type="entry name" value="Homeodomain-like_sf"/>
</dbReference>
<dbReference type="Pfam" id="PF00158">
    <property type="entry name" value="Sigma54_activat"/>
    <property type="match status" value="1"/>
</dbReference>
<dbReference type="Gene3D" id="3.40.50.300">
    <property type="entry name" value="P-loop containing nucleotide triphosphate hydrolases"/>
    <property type="match status" value="1"/>
</dbReference>
<keyword evidence="1" id="KW-0547">Nucleotide-binding</keyword>
<feature type="domain" description="Sigma-54 factor interaction" evidence="6">
    <location>
        <begin position="730"/>
        <end position="959"/>
    </location>
</feature>
<dbReference type="Gene3D" id="1.10.8.60">
    <property type="match status" value="1"/>
</dbReference>
<keyword evidence="5" id="KW-0804">Transcription</keyword>
<dbReference type="SMART" id="SM00065">
    <property type="entry name" value="GAF"/>
    <property type="match status" value="3"/>
</dbReference>
<dbReference type="InterPro" id="IPR027417">
    <property type="entry name" value="P-loop_NTPase"/>
</dbReference>
<evidence type="ECO:0000313" key="7">
    <source>
        <dbReference type="EMBL" id="MVT09426.1"/>
    </source>
</evidence>
<accession>A0A7K1U564</accession>
<dbReference type="PANTHER" id="PTHR32071">
    <property type="entry name" value="TRANSCRIPTIONAL REGULATORY PROTEIN"/>
    <property type="match status" value="1"/>
</dbReference>
<keyword evidence="8" id="KW-1185">Reference proteome</keyword>
<dbReference type="Pfam" id="PF13185">
    <property type="entry name" value="GAF_2"/>
    <property type="match status" value="2"/>
</dbReference>
<keyword evidence="2" id="KW-0067">ATP-binding</keyword>
<dbReference type="InterPro" id="IPR003593">
    <property type="entry name" value="AAA+_ATPase"/>
</dbReference>
<dbReference type="AlphaFoldDB" id="A0A7K1U564"/>
<evidence type="ECO:0000256" key="1">
    <source>
        <dbReference type="ARBA" id="ARBA00022741"/>
    </source>
</evidence>
<dbReference type="InterPro" id="IPR002197">
    <property type="entry name" value="HTH_Fis"/>
</dbReference>
<dbReference type="Pfam" id="PF02954">
    <property type="entry name" value="HTH_8"/>
    <property type="match status" value="1"/>
</dbReference>
<dbReference type="Gene3D" id="1.10.10.60">
    <property type="entry name" value="Homeodomain-like"/>
    <property type="match status" value="1"/>
</dbReference>
<dbReference type="InterPro" id="IPR029016">
    <property type="entry name" value="GAF-like_dom_sf"/>
</dbReference>
<dbReference type="Proteomes" id="UP000461730">
    <property type="component" value="Unassembled WGS sequence"/>
</dbReference>
<dbReference type="Gene3D" id="3.30.450.40">
    <property type="match status" value="3"/>
</dbReference>
<dbReference type="GO" id="GO:0005524">
    <property type="term" value="F:ATP binding"/>
    <property type="evidence" value="ECO:0007669"/>
    <property type="project" value="UniProtKB-KW"/>
</dbReference>
<evidence type="ECO:0000256" key="3">
    <source>
        <dbReference type="ARBA" id="ARBA00023015"/>
    </source>
</evidence>
<sequence length="1040" mass="117201">MAIDVHLWAIRRLIAQVKDRQHLQQILDLHVGQLIPFDQMAVFKCSRDGKTLNLYISSPQPEKADRTFPDYSNRFGKVLVSGQPAVVAANALEAGIRETWNAVFGRPDPEAYGEFMICRLDIEEKEPALMLLYNNNTGCFNTIAAGMPDELTSLITMAMLNISTAEQMQAREREKEMLLSISNEMALIRDKAELLAVINTQLRKLLYFTHSSISVIHEEEGTFSAFLLDPASRSRSHPDYQSMIATRYPVSGPFQEVLASDDPTVFNLEKLVPGGNMPFYITIHYEAGIKELAAIPLHGDKGIFGVLTFLSDRAGAFDENHLQIIKAVASQVSIAIANIFAGEHLRRREYEKETLLAVSYKMARIRDKNQLLTLINSELKKLFYFTHSSISAIDENGETFTVYLTDPESKSKTHVAYQELVNTVYPVRDGVFEKFIERETPTVSDYEEVMKMTSVPQYARIHYEAGLKEAVSTPLLSEKGVWGVLHFYSDRKHMFTQDDISIINGIAYQVSIAVSNILALEGLRKREKEKSLLLSFSHDIAAVKDKDTLAAAIKRYLKELFLIKEYIISVRNEDELTHSYFLYDLASNYVTDPGFERIRNNRWPIKGGLAEAVFEADSPVVFVINKVLAEGRISFPGAAFWKSIGVEEILGVPLKVGANKIGILWTHPDQVNDELILGISSQIAIAIANIMGNEKIASQFNEINSYKQQLEQENRYLQEEIVTAYNYSELVGQCQSMQRVYQLISQVAAQNTSVLILGETGTGKELVARAIHNHSPRKDKLMVKVNCAALPANLVESELFGHERGSFTGAFERRIGKFELANNSTLFLDEIGELSLELQAKLLRAIQEKEIERVGGRSVIKVNVRIISATNRNLENEVRMGRFRSDLYYRLNVFPVELPALRDRKEDIPALVAHFISRYAKSTGKTVTGVTAGAMKQMTNYDWPGNVRELEHLLERSILLSKETTIRHIDLPSRERRTAERSDEIRSLEAMEKDIILRALKQCNGKVQGPGSAAELLSLPATTLHSKMKKLGIKRKLLNF</sequence>
<dbReference type="InterPro" id="IPR058031">
    <property type="entry name" value="AAA_lid_NorR"/>
</dbReference>
<dbReference type="GO" id="GO:0043565">
    <property type="term" value="F:sequence-specific DNA binding"/>
    <property type="evidence" value="ECO:0007669"/>
    <property type="project" value="InterPro"/>
</dbReference>
<dbReference type="FunFam" id="3.40.50.300:FF:000006">
    <property type="entry name" value="DNA-binding transcriptional regulator NtrC"/>
    <property type="match status" value="1"/>
</dbReference>
<dbReference type="EMBL" id="WRXN01000005">
    <property type="protein sequence ID" value="MVT09426.1"/>
    <property type="molecule type" value="Genomic_DNA"/>
</dbReference>
<name>A0A7K1U564_9BACT</name>
<keyword evidence="3" id="KW-0805">Transcription regulation</keyword>